<dbReference type="SUPFAM" id="SSF53187">
    <property type="entry name" value="Zn-dependent exopeptidases"/>
    <property type="match status" value="1"/>
</dbReference>
<keyword evidence="3" id="KW-0645">Protease</keyword>
<comment type="cofactor">
    <cofactor evidence="1">
        <name>Zn(2+)</name>
        <dbReference type="ChEBI" id="CHEBI:29105"/>
    </cofactor>
</comment>
<reference evidence="11 12" key="1">
    <citation type="submission" date="2018-04" db="EMBL/GenBank/DDBJ databases">
        <title>Marixanthomonas spongiae HN-E44 sp. nov., isolated from a marine sponge.</title>
        <authorList>
            <person name="Luo L."/>
            <person name="Zhuang L."/>
        </authorList>
    </citation>
    <scope>NUCLEOTIDE SEQUENCE [LARGE SCALE GENOMIC DNA]</scope>
    <source>
        <strain evidence="11 12">HN-E44</strain>
    </source>
</reference>
<dbReference type="Pfam" id="PF20773">
    <property type="entry name" value="InhA-like_MAM"/>
    <property type="match status" value="1"/>
</dbReference>
<dbReference type="GO" id="GO:0006508">
    <property type="term" value="P:proteolysis"/>
    <property type="evidence" value="ECO:0007669"/>
    <property type="project" value="UniProtKB-KW"/>
</dbReference>
<protein>
    <recommendedName>
        <fullName evidence="10">Peptidase M14 domain-containing protein</fullName>
    </recommendedName>
</protein>
<dbReference type="PANTHER" id="PTHR11705">
    <property type="entry name" value="PROTEASE FAMILY M14 CARBOXYPEPTIDASE A,B"/>
    <property type="match status" value="1"/>
</dbReference>
<evidence type="ECO:0000256" key="3">
    <source>
        <dbReference type="ARBA" id="ARBA00022670"/>
    </source>
</evidence>
<dbReference type="EMBL" id="QEHR01000005">
    <property type="protein sequence ID" value="PVW14698.1"/>
    <property type="molecule type" value="Genomic_DNA"/>
</dbReference>
<proteinExistence type="inferred from homology"/>
<evidence type="ECO:0000313" key="11">
    <source>
        <dbReference type="EMBL" id="PVW14698.1"/>
    </source>
</evidence>
<evidence type="ECO:0000256" key="7">
    <source>
        <dbReference type="ARBA" id="ARBA00023049"/>
    </source>
</evidence>
<comment type="similarity">
    <text evidence="2 8">Belongs to the peptidase M14 family.</text>
</comment>
<evidence type="ECO:0000259" key="10">
    <source>
        <dbReference type="PROSITE" id="PS52035"/>
    </source>
</evidence>
<dbReference type="NCBIfam" id="TIGR04183">
    <property type="entry name" value="Por_Secre_tail"/>
    <property type="match status" value="1"/>
</dbReference>
<dbReference type="CDD" id="cd03859">
    <property type="entry name" value="M14_CPT"/>
    <property type="match status" value="1"/>
</dbReference>
<dbReference type="PROSITE" id="PS52035">
    <property type="entry name" value="PEPTIDASE_M14"/>
    <property type="match status" value="1"/>
</dbReference>
<dbReference type="Pfam" id="PF00246">
    <property type="entry name" value="Peptidase_M14"/>
    <property type="match status" value="1"/>
</dbReference>
<feature type="active site" description="Proton donor/acceptor" evidence="8">
    <location>
        <position position="406"/>
    </location>
</feature>
<feature type="domain" description="Peptidase M14" evidence="10">
    <location>
        <begin position="124"/>
        <end position="436"/>
    </location>
</feature>
<dbReference type="GO" id="GO:0008270">
    <property type="term" value="F:zinc ion binding"/>
    <property type="evidence" value="ECO:0007669"/>
    <property type="project" value="InterPro"/>
</dbReference>
<dbReference type="RefSeq" id="WP_116694474.1">
    <property type="nucleotide sequence ID" value="NZ_QEHR01000005.1"/>
</dbReference>
<keyword evidence="12" id="KW-1185">Reference proteome</keyword>
<dbReference type="GO" id="GO:0004181">
    <property type="term" value="F:metallocarboxypeptidase activity"/>
    <property type="evidence" value="ECO:0007669"/>
    <property type="project" value="InterPro"/>
</dbReference>
<dbReference type="Gene3D" id="3.40.630.10">
    <property type="entry name" value="Zn peptidases"/>
    <property type="match status" value="1"/>
</dbReference>
<dbReference type="InterPro" id="IPR026444">
    <property type="entry name" value="Secre_tail"/>
</dbReference>
<sequence length="797" mass="88195">MKKTVLLFLLLTTSFLFSQEYQEKHQRAKINYTSIDDLSRLESLGVPVAHGTHKRGYFIISDFSVSEIETARNAGYKVDVLIEDSKQYFLQRNQMQEPVVNPSCDTSGEDYETPANFNLGSMGGYLTYQELLDELDAMRAQYPNLITEKENIGNFLTEGTPDNSTTPSIGGNGIKWVKISDNPENTSEGEPQILYTAIHHAREPISLSQLVFYMWYLLENYDTDPEVQSIVNNTELYFVPVINPDGYLYNEKTDPNGGGFWRKNRKNSYGIDLNRNYDYYIDGNPNNGVWGGEGASSNTSSETYHGPAPFSEVETQAIKFFVENHDFLMAFNNHTSGDLLLYPYGYTSNAPTPENDLFMGISEELVSRNGFNNILSSELYPAAGDSDDFMYGTVGTHDKIYAMTPEIGPEFWPPSNQIESLVKTMMYLNLTSAKMVNNFAEVTDTAPAFTGNTATSDATFNIKRLGINGNGSFTVNLNPVSANITSVGSPVSFNGLELLDEDTGSIQFTLATNVEPGDEVVYELVVNNGSYDTSTLITKTFGALEAVFEDAGDSVTDNFNNNGWGTTTATFVSPSSSITDSPGGDYQNNANKTITLKNTVDLTEAIGANVTFYAKWDIENNWDYTQFEVSIDNGATWTPQCGKFTNNGSSNSGQPTGEPLYDGTQNDWVLEEIDLSDYLGETILVRFQFSSDTAVSADGFYFDDLTINIVDDSGLLVSGISENQFNIYPNPVTDILNINTALNDYSVELFTVQGQRVFVSKSNRGSQTLNYNGYAAGIYLLKLTSEEASQTFKIVKQ</sequence>
<dbReference type="InterPro" id="IPR000834">
    <property type="entry name" value="Peptidase_M14"/>
</dbReference>
<evidence type="ECO:0000256" key="6">
    <source>
        <dbReference type="ARBA" id="ARBA00022833"/>
    </source>
</evidence>
<keyword evidence="6" id="KW-0862">Zinc</keyword>
<evidence type="ECO:0000313" key="12">
    <source>
        <dbReference type="Proteomes" id="UP000245962"/>
    </source>
</evidence>
<dbReference type="SMART" id="SM00631">
    <property type="entry name" value="Zn_pept"/>
    <property type="match status" value="1"/>
</dbReference>
<evidence type="ECO:0000256" key="4">
    <source>
        <dbReference type="ARBA" id="ARBA00022729"/>
    </source>
</evidence>
<accession>A0A2U0I0S1</accession>
<dbReference type="InterPro" id="IPR033810">
    <property type="entry name" value="Carboxypeptidase_T"/>
</dbReference>
<evidence type="ECO:0000256" key="2">
    <source>
        <dbReference type="ARBA" id="ARBA00005988"/>
    </source>
</evidence>
<dbReference type="AlphaFoldDB" id="A0A2U0I0S1"/>
<keyword evidence="7" id="KW-0482">Metalloprotease</keyword>
<evidence type="ECO:0000256" key="1">
    <source>
        <dbReference type="ARBA" id="ARBA00001947"/>
    </source>
</evidence>
<keyword evidence="4 9" id="KW-0732">Signal</keyword>
<dbReference type="PANTHER" id="PTHR11705:SF143">
    <property type="entry name" value="SLL0236 PROTEIN"/>
    <property type="match status" value="1"/>
</dbReference>
<feature type="chain" id="PRO_5015495585" description="Peptidase M14 domain-containing protein" evidence="9">
    <location>
        <begin position="19"/>
        <end position="797"/>
    </location>
</feature>
<feature type="signal peptide" evidence="9">
    <location>
        <begin position="1"/>
        <end position="18"/>
    </location>
</feature>
<dbReference type="Proteomes" id="UP000245962">
    <property type="component" value="Unassembled WGS sequence"/>
</dbReference>
<gene>
    <name evidence="11" type="ORF">DDV96_09270</name>
</gene>
<name>A0A2U0I0S1_9FLAO</name>
<dbReference type="Pfam" id="PF18962">
    <property type="entry name" value="Por_Secre_tail"/>
    <property type="match status" value="1"/>
</dbReference>
<evidence type="ECO:0000256" key="5">
    <source>
        <dbReference type="ARBA" id="ARBA00022801"/>
    </source>
</evidence>
<dbReference type="GO" id="GO:0005615">
    <property type="term" value="C:extracellular space"/>
    <property type="evidence" value="ECO:0007669"/>
    <property type="project" value="TreeGrafter"/>
</dbReference>
<comment type="caution">
    <text evidence="11">The sequence shown here is derived from an EMBL/GenBank/DDBJ whole genome shotgun (WGS) entry which is preliminary data.</text>
</comment>
<keyword evidence="5" id="KW-0378">Hydrolase</keyword>
<dbReference type="OrthoDB" id="9808753at2"/>
<evidence type="ECO:0000256" key="8">
    <source>
        <dbReference type="PROSITE-ProRule" id="PRU01379"/>
    </source>
</evidence>
<evidence type="ECO:0000256" key="9">
    <source>
        <dbReference type="SAM" id="SignalP"/>
    </source>
</evidence>
<organism evidence="11 12">
    <name type="scientific">Marixanthomonas spongiae</name>
    <dbReference type="NCBI Taxonomy" id="2174845"/>
    <lineage>
        <taxon>Bacteria</taxon>
        <taxon>Pseudomonadati</taxon>
        <taxon>Bacteroidota</taxon>
        <taxon>Flavobacteriia</taxon>
        <taxon>Flavobacteriales</taxon>
        <taxon>Flavobacteriaceae</taxon>
        <taxon>Marixanthomonas</taxon>
    </lineage>
</organism>